<dbReference type="Gene3D" id="3.40.50.300">
    <property type="entry name" value="P-loop containing nucleotide triphosphate hydrolases"/>
    <property type="match status" value="1"/>
</dbReference>
<dbReference type="Pfam" id="PF16575">
    <property type="entry name" value="CLP1_P"/>
    <property type="match status" value="1"/>
</dbReference>
<protein>
    <recommendedName>
        <fullName evidence="4">Polynucleotide 5'-hydroxyl-kinase GRC3</fullName>
    </recommendedName>
    <alternativeName>
        <fullName evidence="3">Polynucleotide 5'-hydroxyl-kinase grc3</fullName>
    </alternativeName>
</protein>
<dbReference type="SUPFAM" id="SSF52540">
    <property type="entry name" value="P-loop containing nucleoside triphosphate hydrolases"/>
    <property type="match status" value="1"/>
</dbReference>
<organism evidence="11 12">
    <name type="scientific">Lentithecium fluviatile CBS 122367</name>
    <dbReference type="NCBI Taxonomy" id="1168545"/>
    <lineage>
        <taxon>Eukaryota</taxon>
        <taxon>Fungi</taxon>
        <taxon>Dikarya</taxon>
        <taxon>Ascomycota</taxon>
        <taxon>Pezizomycotina</taxon>
        <taxon>Dothideomycetes</taxon>
        <taxon>Pleosporomycetidae</taxon>
        <taxon>Pleosporales</taxon>
        <taxon>Massarineae</taxon>
        <taxon>Lentitheciaceae</taxon>
        <taxon>Lentithecium</taxon>
    </lineage>
</organism>
<dbReference type="PANTHER" id="PTHR12755">
    <property type="entry name" value="CLEAVAGE/POLYADENYLATION FACTOR IA SUBUNIT CLP1P"/>
    <property type="match status" value="1"/>
</dbReference>
<dbReference type="GO" id="GO:0000448">
    <property type="term" value="P:cleavage in ITS2 between 5.8S rRNA and LSU-rRNA of tricistronic rRNA transcript (SSU-rRNA, 5.8S rRNA, LSU-rRNA)"/>
    <property type="evidence" value="ECO:0007669"/>
    <property type="project" value="TreeGrafter"/>
</dbReference>
<dbReference type="OrthoDB" id="4054781at2759"/>
<evidence type="ECO:0000256" key="2">
    <source>
        <dbReference type="ARBA" id="ARBA00011003"/>
    </source>
</evidence>
<evidence type="ECO:0000256" key="5">
    <source>
        <dbReference type="ARBA" id="ARBA00022679"/>
    </source>
</evidence>
<evidence type="ECO:0000313" key="11">
    <source>
        <dbReference type="EMBL" id="KAF2679071.1"/>
    </source>
</evidence>
<keyword evidence="7" id="KW-0418">Kinase</keyword>
<sequence length="679" mass="74570">MAGKRKRGEVESTVPQTSDPANANGKPISAIAAARLKAAAVTAQATTIDGTQEAPQTLTGATDSDYAESEPDEIPVVNQNFKLSTWQNDGENVLSGNDEGLTIVLDKHSTAAFVGCCDVKILKGAVNVNGANLVAIPRQGEQARTYRVFVPSTHPISKVRGLDRLNHVQFLHCEKPTPFTRLSPLFADIWVAPSNSGKERSFHLISQSDTDTLARPLTPENAPEEWLRSIEDIASKSAISLVTGPPCSGKSTFAKRLLNRYLTGMGKTAKPLPSVCYLDLDPEKPEYTPHGQVSLIVVQEVNLGPSFTHPNSPPGVPGRNVTIAAHPIPFQSLANYEDYFTSCVSDLFQTYQNLPPEYRARPLIINTPTTLYTAHFALLRTLLTTVKPNHIIHLGDTAAIDPDVALKLDTLQTLAKRATATLHELAPQFPLLPPSRTDAELRTMHMQSYFHIGHVKPPNPHSKSPQGNMEIMWDTQPLSHLTPWEFCYEETTTRSRDLIGILAFFEPLPSSQLATALNGSVIHVVETSDPVTQAQYRTLPRTPDTNIPYFPSNASTGMTDPLDPQTSKLVCTAMIRGFDHKNRILQVLVPKTHDSLLQTLSPEKTVFVAGCCDTPEWAYVEDAYHQLHDQMSYLQCGGKFVGEDVLLEGVGLPPWVEKKSVVDGMGYLNTVRRVRKFLG</sequence>
<gene>
    <name evidence="11" type="ORF">K458DRAFT_490761</name>
</gene>
<reference evidence="11" key="1">
    <citation type="journal article" date="2020" name="Stud. Mycol.">
        <title>101 Dothideomycetes genomes: a test case for predicting lifestyles and emergence of pathogens.</title>
        <authorList>
            <person name="Haridas S."/>
            <person name="Albert R."/>
            <person name="Binder M."/>
            <person name="Bloem J."/>
            <person name="Labutti K."/>
            <person name="Salamov A."/>
            <person name="Andreopoulos B."/>
            <person name="Baker S."/>
            <person name="Barry K."/>
            <person name="Bills G."/>
            <person name="Bluhm B."/>
            <person name="Cannon C."/>
            <person name="Castanera R."/>
            <person name="Culley D."/>
            <person name="Daum C."/>
            <person name="Ezra D."/>
            <person name="Gonzalez J."/>
            <person name="Henrissat B."/>
            <person name="Kuo A."/>
            <person name="Liang C."/>
            <person name="Lipzen A."/>
            <person name="Lutzoni F."/>
            <person name="Magnuson J."/>
            <person name="Mondo S."/>
            <person name="Nolan M."/>
            <person name="Ohm R."/>
            <person name="Pangilinan J."/>
            <person name="Park H.-J."/>
            <person name="Ramirez L."/>
            <person name="Alfaro M."/>
            <person name="Sun H."/>
            <person name="Tritt A."/>
            <person name="Yoshinaga Y."/>
            <person name="Zwiers L.-H."/>
            <person name="Turgeon B."/>
            <person name="Goodwin S."/>
            <person name="Spatafora J."/>
            <person name="Crous P."/>
            <person name="Grigoriev I."/>
        </authorList>
    </citation>
    <scope>NUCLEOTIDE SEQUENCE</scope>
    <source>
        <strain evidence="11">CBS 122367</strain>
    </source>
</reference>
<comment type="similarity">
    <text evidence="2">Belongs to the Clp1 family. NOL9/GRC3 subfamily.</text>
</comment>
<keyword evidence="12" id="KW-1185">Reference proteome</keyword>
<keyword evidence="6" id="KW-0547">Nucleotide-binding</keyword>
<evidence type="ECO:0000256" key="8">
    <source>
        <dbReference type="ARBA" id="ARBA00022840"/>
    </source>
</evidence>
<comment type="function">
    <text evidence="1">Polynucleotide 5'-kinase involved in rRNA processing.</text>
</comment>
<dbReference type="AlphaFoldDB" id="A0A6G1IM98"/>
<dbReference type="InterPro" id="IPR027417">
    <property type="entry name" value="P-loop_NTPase"/>
</dbReference>
<evidence type="ECO:0000256" key="3">
    <source>
        <dbReference type="ARBA" id="ARBA00018706"/>
    </source>
</evidence>
<feature type="compositionally biased region" description="Polar residues" evidence="9">
    <location>
        <begin position="49"/>
        <end position="62"/>
    </location>
</feature>
<evidence type="ECO:0000256" key="7">
    <source>
        <dbReference type="ARBA" id="ARBA00022777"/>
    </source>
</evidence>
<dbReference type="GO" id="GO:0005634">
    <property type="term" value="C:nucleus"/>
    <property type="evidence" value="ECO:0007669"/>
    <property type="project" value="TreeGrafter"/>
</dbReference>
<dbReference type="GO" id="GO:0051731">
    <property type="term" value="F:polynucleotide 5'-hydroxyl-kinase activity"/>
    <property type="evidence" value="ECO:0007669"/>
    <property type="project" value="InterPro"/>
</dbReference>
<evidence type="ECO:0000256" key="4">
    <source>
        <dbReference type="ARBA" id="ARBA00019824"/>
    </source>
</evidence>
<keyword evidence="8" id="KW-0067">ATP-binding</keyword>
<dbReference type="InterPro" id="IPR045116">
    <property type="entry name" value="Clp1/Grc3"/>
</dbReference>
<dbReference type="GO" id="GO:0005524">
    <property type="term" value="F:ATP binding"/>
    <property type="evidence" value="ECO:0007669"/>
    <property type="project" value="UniProtKB-KW"/>
</dbReference>
<proteinExistence type="inferred from homology"/>
<feature type="domain" description="Clp1 P-loop" evidence="10">
    <location>
        <begin position="244"/>
        <end position="451"/>
    </location>
</feature>
<feature type="region of interest" description="Disordered" evidence="9">
    <location>
        <begin position="47"/>
        <end position="70"/>
    </location>
</feature>
<accession>A0A6G1IM98</accession>
<evidence type="ECO:0000256" key="1">
    <source>
        <dbReference type="ARBA" id="ARBA00003798"/>
    </source>
</evidence>
<dbReference type="Proteomes" id="UP000799291">
    <property type="component" value="Unassembled WGS sequence"/>
</dbReference>
<evidence type="ECO:0000256" key="9">
    <source>
        <dbReference type="SAM" id="MobiDB-lite"/>
    </source>
</evidence>
<evidence type="ECO:0000259" key="10">
    <source>
        <dbReference type="Pfam" id="PF16575"/>
    </source>
</evidence>
<feature type="region of interest" description="Disordered" evidence="9">
    <location>
        <begin position="1"/>
        <end position="26"/>
    </location>
</feature>
<evidence type="ECO:0000256" key="6">
    <source>
        <dbReference type="ARBA" id="ARBA00022741"/>
    </source>
</evidence>
<name>A0A6G1IM98_9PLEO</name>
<evidence type="ECO:0000313" key="12">
    <source>
        <dbReference type="Proteomes" id="UP000799291"/>
    </source>
</evidence>
<keyword evidence="5" id="KW-0808">Transferase</keyword>
<dbReference type="InterPro" id="IPR032319">
    <property type="entry name" value="CLP1_P"/>
</dbReference>
<dbReference type="PANTHER" id="PTHR12755:SF3">
    <property type="entry name" value="POLYNUCLEOTIDE 5'-HYDROXYL-KINASE NOL9"/>
    <property type="match status" value="1"/>
</dbReference>
<dbReference type="EMBL" id="MU005606">
    <property type="protein sequence ID" value="KAF2679071.1"/>
    <property type="molecule type" value="Genomic_DNA"/>
</dbReference>